<keyword evidence="1" id="KW-0175">Coiled coil</keyword>
<feature type="region of interest" description="Disordered" evidence="2">
    <location>
        <begin position="218"/>
        <end position="280"/>
    </location>
</feature>
<feature type="compositionally biased region" description="Basic and acidic residues" evidence="2">
    <location>
        <begin position="955"/>
        <end position="977"/>
    </location>
</feature>
<evidence type="ECO:0000256" key="1">
    <source>
        <dbReference type="SAM" id="Coils"/>
    </source>
</evidence>
<organism evidence="3 4">
    <name type="scientific">Tilletia controversa</name>
    <name type="common">dwarf bunt fungus</name>
    <dbReference type="NCBI Taxonomy" id="13291"/>
    <lineage>
        <taxon>Eukaryota</taxon>
        <taxon>Fungi</taxon>
        <taxon>Dikarya</taxon>
        <taxon>Basidiomycota</taxon>
        <taxon>Ustilaginomycotina</taxon>
        <taxon>Exobasidiomycetes</taxon>
        <taxon>Tilletiales</taxon>
        <taxon>Tilletiaceae</taxon>
        <taxon>Tilletia</taxon>
    </lineage>
</organism>
<dbReference type="Proteomes" id="UP000077684">
    <property type="component" value="Unassembled WGS sequence"/>
</dbReference>
<proteinExistence type="predicted"/>
<feature type="region of interest" description="Disordered" evidence="2">
    <location>
        <begin position="297"/>
        <end position="339"/>
    </location>
</feature>
<feature type="compositionally biased region" description="Acidic residues" evidence="2">
    <location>
        <begin position="771"/>
        <end position="781"/>
    </location>
</feature>
<feature type="region of interest" description="Disordered" evidence="2">
    <location>
        <begin position="726"/>
        <end position="856"/>
    </location>
</feature>
<dbReference type="EMBL" id="LWDE02000038">
    <property type="protein sequence ID" value="KAE8254874.1"/>
    <property type="molecule type" value="Genomic_DNA"/>
</dbReference>
<comment type="caution">
    <text evidence="3">The sequence shown here is derived from an EMBL/GenBank/DDBJ whole genome shotgun (WGS) entry which is preliminary data.</text>
</comment>
<keyword evidence="4" id="KW-1185">Reference proteome</keyword>
<feature type="compositionally biased region" description="Acidic residues" evidence="2">
    <location>
        <begin position="263"/>
        <end position="274"/>
    </location>
</feature>
<feature type="region of interest" description="Disordered" evidence="2">
    <location>
        <begin position="395"/>
        <end position="450"/>
    </location>
</feature>
<dbReference type="PANTHER" id="PTHR13265:SF0">
    <property type="entry name" value="HPR1"/>
    <property type="match status" value="1"/>
</dbReference>
<feature type="coiled-coil region" evidence="1">
    <location>
        <begin position="617"/>
        <end position="648"/>
    </location>
</feature>
<dbReference type="InterPro" id="IPR021861">
    <property type="entry name" value="THO_THOC1"/>
</dbReference>
<dbReference type="PANTHER" id="PTHR13265">
    <property type="entry name" value="THO COMPLEX SUBUNIT 1"/>
    <property type="match status" value="1"/>
</dbReference>
<feature type="compositionally biased region" description="Low complexity" evidence="2">
    <location>
        <begin position="402"/>
        <end position="412"/>
    </location>
</feature>
<feature type="compositionally biased region" description="Basic and acidic residues" evidence="2">
    <location>
        <begin position="249"/>
        <end position="262"/>
    </location>
</feature>
<evidence type="ECO:0008006" key="5">
    <source>
        <dbReference type="Google" id="ProtNLM"/>
    </source>
</evidence>
<feature type="compositionally biased region" description="Polar residues" evidence="2">
    <location>
        <begin position="823"/>
        <end position="833"/>
    </location>
</feature>
<name>A0A8X7MYW7_9BASI</name>
<dbReference type="GO" id="GO:0006406">
    <property type="term" value="P:mRNA export from nucleus"/>
    <property type="evidence" value="ECO:0007669"/>
    <property type="project" value="TreeGrafter"/>
</dbReference>
<feature type="compositionally biased region" description="Basic and acidic residues" evidence="2">
    <location>
        <begin position="726"/>
        <end position="770"/>
    </location>
</feature>
<dbReference type="AlphaFoldDB" id="A0A8X7MYW7"/>
<gene>
    <name evidence="3" type="ORF">A4X06_0g698</name>
</gene>
<reference evidence="3" key="2">
    <citation type="journal article" date="2019" name="IMA Fungus">
        <title>Genome sequencing and comparison of five Tilletia species to identify candidate genes for the detection of regulated species infecting wheat.</title>
        <authorList>
            <person name="Nguyen H.D.T."/>
            <person name="Sultana T."/>
            <person name="Kesanakurti P."/>
            <person name="Hambleton S."/>
        </authorList>
    </citation>
    <scope>NUCLEOTIDE SEQUENCE</scope>
    <source>
        <strain evidence="3">DAOMC 236426</strain>
    </source>
</reference>
<accession>A0A8X7MYW7</accession>
<evidence type="ECO:0000313" key="4">
    <source>
        <dbReference type="Proteomes" id="UP000077684"/>
    </source>
</evidence>
<evidence type="ECO:0000256" key="2">
    <source>
        <dbReference type="SAM" id="MobiDB-lite"/>
    </source>
</evidence>
<reference evidence="3" key="1">
    <citation type="submission" date="2016-04" db="EMBL/GenBank/DDBJ databases">
        <authorList>
            <person name="Nguyen H.D."/>
            <person name="Samba Siva P."/>
            <person name="Cullis J."/>
            <person name="Levesque C.A."/>
            <person name="Hambleton S."/>
        </authorList>
    </citation>
    <scope>NUCLEOTIDE SEQUENCE</scope>
    <source>
        <strain evidence="3">DAOMC 236426</strain>
    </source>
</reference>
<dbReference type="Pfam" id="PF11957">
    <property type="entry name" value="efThoc1"/>
    <property type="match status" value="2"/>
</dbReference>
<protein>
    <recommendedName>
        <fullName evidence="5">THO complex subunit 1</fullName>
    </recommendedName>
</protein>
<feature type="compositionally biased region" description="Basic and acidic residues" evidence="2">
    <location>
        <begin position="418"/>
        <end position="434"/>
    </location>
</feature>
<evidence type="ECO:0000313" key="3">
    <source>
        <dbReference type="EMBL" id="KAE8254874.1"/>
    </source>
</evidence>
<feature type="compositionally biased region" description="Basic and acidic residues" evidence="2">
    <location>
        <begin position="782"/>
        <end position="813"/>
    </location>
</feature>
<sequence>MAAALGLSTPIASAFGELIPQLVGVWLQHNSKAASSSTSSSSVASIPDLATVQSKLKPILDVFAAKFAEDLASDAAAKEGLGFELRKYLTDRIVDELESTPIEHVLAAIYACCDVALLSSQAGLMEVPHAFNLIEETADMLPITACSSLWKYAEVRRSALTEGFTPGRGTALGILRTSNELLRRISKSNIADASLGGRVLGLVSEVFPLDDKAGRNPMGMFNISNVTKTEDARRRRRKEGTAAAAADGKQAEDATEAEREQAEEAEEEDDDESNDGTFPPNFYDDFWALQRFFANPRSLADPHTPRPSPSTSNPTEGAENASSSDRPQQQTPATEPNSLKYFYEITKTVIEVFKKIQERETEMAHATRGSAQAGQGAEGGMVSVEEDVPTAMSAFPHLRPIPSSSSSYPSSSTRLKRKREEQDGDNAKRTRNSDDMQLDTKVAKADSAGEDGGDDELFFPKFLTGRNLLKYELRDPSFRFHILLQYFILLQYVLSWWGDEKWTSDKVKVAALQRPLALSDDDNQLLRRHHWLQISHLARALQPSLEIEPTGATFINAAALQQADQVPVLLATDTTTTQSMRGPEILRTANQILRREQHWVSWKMNGCEPPIERSWAKAGEKDQAKAAREEEQKALNEVRNKLSATLKRNPGPPVPAWDHALGTAALTRLWERGFPPPVPGRRMKENEEGIEELCRTDGMERLEGMMRDMPTVEELGERVLRADERVEERKAEVREELVSRKRAEWREEREKRRKEKVEKEKDEVERRKKEEEEEEEEEEGQDREMKVDDGEAAKEGKDQKAVGDGDVEMKDASSADADAETKPNGSSIVESTTAAKAKVVEPEAESEPEPKFTISNDELARALQSDEDYTYLDDSRLHASWKYLRLSRDSTVAHWTNLTPSSVVEVLKRVKMAEARANKGGLSASVSVSGLVTRQGSEAVRSGEGTPAPAMVLDGEEKKEGEDKKGEEEKEDGKEVGGEGLVNGAMEVST</sequence>
<dbReference type="GO" id="GO:0000445">
    <property type="term" value="C:THO complex part of transcription export complex"/>
    <property type="evidence" value="ECO:0007669"/>
    <property type="project" value="TreeGrafter"/>
</dbReference>
<feature type="region of interest" description="Disordered" evidence="2">
    <location>
        <begin position="934"/>
        <end position="990"/>
    </location>
</feature>
<feature type="compositionally biased region" description="Polar residues" evidence="2">
    <location>
        <begin position="320"/>
        <end position="337"/>
    </location>
</feature>